<feature type="domain" description="PapC-like C-terminal" evidence="2">
    <location>
        <begin position="768"/>
        <end position="826"/>
    </location>
</feature>
<dbReference type="InterPro" id="IPR000015">
    <property type="entry name" value="Fimb_usher"/>
</dbReference>
<keyword evidence="4" id="KW-1185">Reference proteome</keyword>
<feature type="chain" id="PRO_5045543536" evidence="1">
    <location>
        <begin position="27"/>
        <end position="842"/>
    </location>
</feature>
<dbReference type="Gene3D" id="2.60.40.2070">
    <property type="match status" value="1"/>
</dbReference>
<sequence>MYGRVALSAVCRALFLALLALMPALATSADEESWLGAIVNGEDRHYTLRMVRDRDAQWLLRALDLNVLGLPVPSDAPRRIDGESFHRASSVADVRIEVRPEFGVVLITAATPLESEGASDWLLTVNLNHVAREEPVVATGPANDLVMDAKDLHAVGLRASVIAEGPVSLRAVPGLRYSIDVPNQVLSLYADTALLQTTVVRPTGGEKVAVSADLIGGAALNYELVAQHADTESDIGGLFEAVVFRGTWSAASRHALLPGSGELVRLETGFVRDYPETGRQLRIGDAIGGSGTLGVPVRFGGIHYGTERSVQPWALHSVPIVVKGESALPGVLDVFINSRLVGTQPINPGPFDIGAIPGVTGSGNVRAVVRDVLGRVQVIESDFYGDPGLLMPGKQEWSIDAGKLRVGFGGAGDRYGDTFAAASWRRGMNPHLTLEGRMEWFPDHLVLGAGLVAVILDDALVNLGVEQDMPADGPNRHAVSTGVEHRGRHVSAGARLRVAQTGFTSLSNRSAFAARRSLVAYLNAELKPVNLGISRIDRETLDGKRYAAWNVRGSVPLWLGYLQALVSREDETKDTTVSLSYVLPLGPQSNLSANASSSDESSFWDVSYQKAPPRGTGAGYRASVGAQGGRLRSQASVIHNGPWGVAQVDAARVEKETALRGSFRGGVVWADGRLWMSRWLDGPFAVVDGGAENVEVTLNEQVVGRADESGRGLAVGLLPYQRNVVGIDDQDVPLEVSLQRTRAEVVPARRSGVRVHFAGTLRRSFVATIVRSDGAPVPAGSDILANDVSGIVGANGLAAFEAGMAGRQDLIVSWPDGSCSVGVDIPQASDGRPGELGTITCL</sequence>
<gene>
    <name evidence="3" type="ORF">N4264_21615</name>
</gene>
<dbReference type="Gene3D" id="2.60.40.2610">
    <property type="entry name" value="Outer membrane usher protein FimD, plug domain"/>
    <property type="match status" value="1"/>
</dbReference>
<dbReference type="Proteomes" id="UP001064632">
    <property type="component" value="Chromosome"/>
</dbReference>
<evidence type="ECO:0000313" key="4">
    <source>
        <dbReference type="Proteomes" id="UP001064632"/>
    </source>
</evidence>
<dbReference type="PANTHER" id="PTHR30451:SF5">
    <property type="entry name" value="SLR0019 PROTEIN"/>
    <property type="match status" value="1"/>
</dbReference>
<keyword evidence="1" id="KW-0732">Signal</keyword>
<evidence type="ECO:0000313" key="3">
    <source>
        <dbReference type="EMBL" id="UXI67311.1"/>
    </source>
</evidence>
<organism evidence="3 4">
    <name type="scientific">Tahibacter amnicola</name>
    <dbReference type="NCBI Taxonomy" id="2976241"/>
    <lineage>
        <taxon>Bacteria</taxon>
        <taxon>Pseudomonadati</taxon>
        <taxon>Pseudomonadota</taxon>
        <taxon>Gammaproteobacteria</taxon>
        <taxon>Lysobacterales</taxon>
        <taxon>Rhodanobacteraceae</taxon>
        <taxon>Tahibacter</taxon>
    </lineage>
</organism>
<dbReference type="RefSeq" id="WP_261694286.1">
    <property type="nucleotide sequence ID" value="NZ_CP104694.1"/>
</dbReference>
<dbReference type="Pfam" id="PF13953">
    <property type="entry name" value="PapC_C"/>
    <property type="match status" value="1"/>
</dbReference>
<protein>
    <submittedName>
        <fullName evidence="3">Fimbria/pilus outer membrane usher protein</fullName>
    </submittedName>
</protein>
<name>A0ABY6BB76_9GAMM</name>
<evidence type="ECO:0000256" key="1">
    <source>
        <dbReference type="SAM" id="SignalP"/>
    </source>
</evidence>
<dbReference type="InterPro" id="IPR025949">
    <property type="entry name" value="PapC-like_C"/>
</dbReference>
<dbReference type="EMBL" id="CP104694">
    <property type="protein sequence ID" value="UXI67311.1"/>
    <property type="molecule type" value="Genomic_DNA"/>
</dbReference>
<reference evidence="3" key="1">
    <citation type="submission" date="2022-09" db="EMBL/GenBank/DDBJ databases">
        <title>Tahibacter sp. nov., isolated from a fresh water.</title>
        <authorList>
            <person name="Baek J.H."/>
            <person name="Lee J.K."/>
            <person name="Kim J.M."/>
            <person name="Jeon C.O."/>
        </authorList>
    </citation>
    <scope>NUCLEOTIDE SEQUENCE</scope>
    <source>
        <strain evidence="3">W38</strain>
    </source>
</reference>
<dbReference type="Pfam" id="PF00577">
    <property type="entry name" value="Usher"/>
    <property type="match status" value="2"/>
</dbReference>
<dbReference type="PANTHER" id="PTHR30451">
    <property type="entry name" value="OUTER MEMBRANE USHER PROTEIN"/>
    <property type="match status" value="1"/>
</dbReference>
<dbReference type="InterPro" id="IPR043142">
    <property type="entry name" value="PapC-like_C_sf"/>
</dbReference>
<evidence type="ECO:0000259" key="2">
    <source>
        <dbReference type="Pfam" id="PF13953"/>
    </source>
</evidence>
<dbReference type="InterPro" id="IPR042186">
    <property type="entry name" value="FimD_plug_dom"/>
</dbReference>
<proteinExistence type="predicted"/>
<feature type="signal peptide" evidence="1">
    <location>
        <begin position="1"/>
        <end position="26"/>
    </location>
</feature>
<accession>A0ABY6BB76</accession>
<dbReference type="Gene3D" id="2.60.40.3110">
    <property type="match status" value="1"/>
</dbReference>